<proteinExistence type="predicted"/>
<dbReference type="OrthoDB" id="5863927at2759"/>
<sequence>HTLPSFILYYYYRMSIVLVAATVLLITGSTMAGSPGCMEDNGYSDDSLQNTDEPSNPSEEIFPAQPQAQGGASVGPAASNLPLNPAGAPGGGPAEAVQGSAIVPQNSGERPTMMDEGPKRTIILNDLVSNATRLETRLRGYPTAAVITELISRIRRISPSDARMLANPQRDSDNELVDNVLVANNLINIMLAASDEELFRRPPNVGALVLASNNIDNYIRTHDRMTSEEDLSV</sequence>
<feature type="compositionally biased region" description="Polar residues" evidence="1">
    <location>
        <begin position="44"/>
        <end position="58"/>
    </location>
</feature>
<accession>A0A7I4YTN0</accession>
<protein>
    <submittedName>
        <fullName evidence="3">MgtE_N domain-containing protein</fullName>
    </submittedName>
</protein>
<organism evidence="2 3">
    <name type="scientific">Haemonchus contortus</name>
    <name type="common">Barber pole worm</name>
    <dbReference type="NCBI Taxonomy" id="6289"/>
    <lineage>
        <taxon>Eukaryota</taxon>
        <taxon>Metazoa</taxon>
        <taxon>Ecdysozoa</taxon>
        <taxon>Nematoda</taxon>
        <taxon>Chromadorea</taxon>
        <taxon>Rhabditida</taxon>
        <taxon>Rhabditina</taxon>
        <taxon>Rhabditomorpha</taxon>
        <taxon>Strongyloidea</taxon>
        <taxon>Trichostrongylidae</taxon>
        <taxon>Haemonchus</taxon>
    </lineage>
</organism>
<name>A0A7I4YTN0_HAECO</name>
<feature type="region of interest" description="Disordered" evidence="1">
    <location>
        <begin position="37"/>
        <end position="98"/>
    </location>
</feature>
<reference evidence="3" key="1">
    <citation type="submission" date="2020-12" db="UniProtKB">
        <authorList>
            <consortium name="WormBaseParasite"/>
        </authorList>
    </citation>
    <scope>IDENTIFICATION</scope>
    <source>
        <strain evidence="3">MHco3</strain>
    </source>
</reference>
<evidence type="ECO:0000313" key="2">
    <source>
        <dbReference type="Proteomes" id="UP000025227"/>
    </source>
</evidence>
<keyword evidence="2" id="KW-1185">Reference proteome</keyword>
<dbReference type="AlphaFoldDB" id="A0A7I4YTN0"/>
<evidence type="ECO:0000256" key="1">
    <source>
        <dbReference type="SAM" id="MobiDB-lite"/>
    </source>
</evidence>
<dbReference type="WBParaSite" id="HCON_00142900-00001">
    <property type="protein sequence ID" value="HCON_00142900-00001"/>
    <property type="gene ID" value="HCON_00142900"/>
</dbReference>
<dbReference type="Proteomes" id="UP000025227">
    <property type="component" value="Unplaced"/>
</dbReference>
<dbReference type="OMA" id="RTHERMT"/>
<evidence type="ECO:0000313" key="3">
    <source>
        <dbReference type="WBParaSite" id="HCON_00142900-00001"/>
    </source>
</evidence>